<dbReference type="EMBL" id="SWFS01000300">
    <property type="protein sequence ID" value="KAA8910838.1"/>
    <property type="molecule type" value="Genomic_DNA"/>
</dbReference>
<feature type="compositionally biased region" description="Acidic residues" evidence="1">
    <location>
        <begin position="80"/>
        <end position="92"/>
    </location>
</feature>
<dbReference type="PROSITE" id="PS50086">
    <property type="entry name" value="TBC_RABGAP"/>
    <property type="match status" value="1"/>
</dbReference>
<organism evidence="3 4">
    <name type="scientific">Trichomonascus ciferrii</name>
    <dbReference type="NCBI Taxonomy" id="44093"/>
    <lineage>
        <taxon>Eukaryota</taxon>
        <taxon>Fungi</taxon>
        <taxon>Dikarya</taxon>
        <taxon>Ascomycota</taxon>
        <taxon>Saccharomycotina</taxon>
        <taxon>Dipodascomycetes</taxon>
        <taxon>Dipodascales</taxon>
        <taxon>Trichomonascaceae</taxon>
        <taxon>Trichomonascus</taxon>
        <taxon>Trichomonascus ciferrii complex</taxon>
    </lineage>
</organism>
<sequence>MPRSADDGALGLRMPPAFRSIKHRQQEQSVVTRSATVPGGLHVSRSSPALDGEVRSVDSPTLPGSNRASNPQSAATTRVDDEEEDQDEDEEEAARSSVAPTEEYLEDERASALRVRSSMELRPGAGQGAGGTPRDRYGFRKQTAFLSEQDYDRWWAGYEPHLMRRKRKWVRLMRESGLYGGGTNEEGEDQPVRFPPRSDKLRRYVRKGVPAEWRGNAWWWFARGPEKLAAHPGLYDKLCRQTTGLRNADTELIERDLQRTFPDNVYFRNSAEGSGPGAEETVLVRALRRVLTAFSVYMPTIGYCQSLNFLAGMLLLFVDEERAFWLLVIITQRYLPGVHEVSLEGVNVDQGVLMLCIRDTLPGLWPMLGANFDGQRYDNFLTKLPPITLCTASWFMSGFIGVLPTETLLRVWDCFFFEGSKVFFRVALTILKLSEHDVNHLHDQMEVFQAIQNLPKRLIDANHLLEQCFSRRSGFNHISQPEIARLREFVADRRRLLAQTANPTTNPENEPIDGLTDLEAFKRLKPTTKRRGLQLSKRMKSLKIKPSANSLAS</sequence>
<comment type="caution">
    <text evidence="3">The sequence shown here is derived from an EMBL/GenBank/DDBJ whole genome shotgun (WGS) entry which is preliminary data.</text>
</comment>
<dbReference type="PANTHER" id="PTHR47219:SF20">
    <property type="entry name" value="TBC1 DOMAIN FAMILY MEMBER 2B"/>
    <property type="match status" value="1"/>
</dbReference>
<dbReference type="SUPFAM" id="SSF47923">
    <property type="entry name" value="Ypt/Rab-GAP domain of gyp1p"/>
    <property type="match status" value="2"/>
</dbReference>
<evidence type="ECO:0000313" key="3">
    <source>
        <dbReference type="EMBL" id="KAA8910838.1"/>
    </source>
</evidence>
<dbReference type="Gene3D" id="1.10.8.270">
    <property type="entry name" value="putative rabgap domain of human tbc1 domain family member 14 like domains"/>
    <property type="match status" value="1"/>
</dbReference>
<evidence type="ECO:0000259" key="2">
    <source>
        <dbReference type="PROSITE" id="PS50086"/>
    </source>
</evidence>
<dbReference type="GO" id="GO:0031267">
    <property type="term" value="F:small GTPase binding"/>
    <property type="evidence" value="ECO:0007669"/>
    <property type="project" value="TreeGrafter"/>
</dbReference>
<accession>A0A642V3E5</accession>
<feature type="region of interest" description="Disordered" evidence="1">
    <location>
        <begin position="1"/>
        <end position="137"/>
    </location>
</feature>
<keyword evidence="4" id="KW-1185">Reference proteome</keyword>
<feature type="compositionally biased region" description="Polar residues" evidence="1">
    <location>
        <begin position="58"/>
        <end position="76"/>
    </location>
</feature>
<dbReference type="FunFam" id="1.10.8.270:FF:000026">
    <property type="entry name" value="TBC (Tre-2/Bub2/Cdc16) domain family"/>
    <property type="match status" value="1"/>
</dbReference>
<dbReference type="Proteomes" id="UP000761534">
    <property type="component" value="Unassembled WGS sequence"/>
</dbReference>
<dbReference type="Pfam" id="PF00566">
    <property type="entry name" value="RabGAP-TBC"/>
    <property type="match status" value="1"/>
</dbReference>
<dbReference type="InterPro" id="IPR035969">
    <property type="entry name" value="Rab-GAP_TBC_sf"/>
</dbReference>
<proteinExistence type="predicted"/>
<evidence type="ECO:0000256" key="1">
    <source>
        <dbReference type="SAM" id="MobiDB-lite"/>
    </source>
</evidence>
<feature type="compositionally biased region" description="Basic residues" evidence="1">
    <location>
        <begin position="528"/>
        <end position="543"/>
    </location>
</feature>
<dbReference type="Gene3D" id="1.10.472.80">
    <property type="entry name" value="Ypt/Rab-GAP domain of gyp1p, domain 3"/>
    <property type="match status" value="1"/>
</dbReference>
<evidence type="ECO:0000313" key="4">
    <source>
        <dbReference type="Proteomes" id="UP000761534"/>
    </source>
</evidence>
<gene>
    <name evidence="3" type="ORF">TRICI_004026</name>
</gene>
<name>A0A642V3E5_9ASCO</name>
<dbReference type="SMART" id="SM00164">
    <property type="entry name" value="TBC"/>
    <property type="match status" value="1"/>
</dbReference>
<dbReference type="GO" id="GO:0005096">
    <property type="term" value="F:GTPase activator activity"/>
    <property type="evidence" value="ECO:0007669"/>
    <property type="project" value="TreeGrafter"/>
</dbReference>
<protein>
    <recommendedName>
        <fullName evidence="2">Rab-GAP TBC domain-containing protein</fullName>
    </recommendedName>
</protein>
<reference evidence="3" key="1">
    <citation type="journal article" date="2019" name="G3 (Bethesda)">
        <title>Genome Assemblies of Two Rare Opportunistic Yeast Pathogens: Diutina rugosa (syn. Candida rugosa) and Trichomonascus ciferrii (syn. Candida ciferrii).</title>
        <authorList>
            <person name="Mixao V."/>
            <person name="Saus E."/>
            <person name="Hansen A.P."/>
            <person name="Lass-Florl C."/>
            <person name="Gabaldon T."/>
        </authorList>
    </citation>
    <scope>NUCLEOTIDE SEQUENCE</scope>
    <source>
        <strain evidence="3">CBS 4856</strain>
    </source>
</reference>
<dbReference type="PANTHER" id="PTHR47219">
    <property type="entry name" value="RAB GTPASE-ACTIVATING PROTEIN 1-LIKE"/>
    <property type="match status" value="1"/>
</dbReference>
<dbReference type="InterPro" id="IPR000195">
    <property type="entry name" value="Rab-GAP-TBC_dom"/>
</dbReference>
<feature type="domain" description="Rab-GAP TBC" evidence="2">
    <location>
        <begin position="208"/>
        <end position="419"/>
    </location>
</feature>
<dbReference type="VEuPathDB" id="FungiDB:TRICI_004026"/>
<feature type="region of interest" description="Disordered" evidence="1">
    <location>
        <begin position="528"/>
        <end position="553"/>
    </location>
</feature>
<dbReference type="GO" id="GO:0030427">
    <property type="term" value="C:site of polarized growth"/>
    <property type="evidence" value="ECO:0007669"/>
    <property type="project" value="UniProtKB-ARBA"/>
</dbReference>
<dbReference type="OrthoDB" id="294251at2759"/>
<dbReference type="InterPro" id="IPR050302">
    <property type="entry name" value="Rab_GAP_TBC_domain"/>
</dbReference>
<dbReference type="AlphaFoldDB" id="A0A642V3E5"/>